<protein>
    <recommendedName>
        <fullName evidence="3">DUF4241 domain-containing protein</fullName>
    </recommendedName>
</protein>
<evidence type="ECO:0000313" key="2">
    <source>
        <dbReference type="Proteomes" id="UP000185596"/>
    </source>
</evidence>
<reference evidence="1 2" key="1">
    <citation type="submission" date="2016-12" db="EMBL/GenBank/DDBJ databases">
        <title>The draft genome sequence of Actinophytocola sp. 11-183.</title>
        <authorList>
            <person name="Wang W."/>
            <person name="Yuan L."/>
        </authorList>
    </citation>
    <scope>NUCLEOTIDE SEQUENCE [LARGE SCALE GENOMIC DNA]</scope>
    <source>
        <strain evidence="1 2">11-183</strain>
    </source>
</reference>
<dbReference type="EMBL" id="MSIE01000021">
    <property type="protein sequence ID" value="OLF17129.1"/>
    <property type="molecule type" value="Genomic_DNA"/>
</dbReference>
<evidence type="ECO:0008006" key="3">
    <source>
        <dbReference type="Google" id="ProtNLM"/>
    </source>
</evidence>
<dbReference type="AlphaFoldDB" id="A0A1Q8CRY9"/>
<dbReference type="STRING" id="1912961.BU204_13255"/>
<dbReference type="Pfam" id="PF14025">
    <property type="entry name" value="DUF4241"/>
    <property type="match status" value="1"/>
</dbReference>
<dbReference type="Proteomes" id="UP000185596">
    <property type="component" value="Unassembled WGS sequence"/>
</dbReference>
<sequence length="393" mass="42515">MCEVSVEIVFCEGWDPGTRSAVRPLPADTAAERDAGGEQYALLLTGERPLALVEVCWAANHAAVWRIDEQGRRDRRLELRRWPDGRLRVRELRQWAYESSAEAEFQAGRPAWRTPRWVAAYRPDGERTVSTGGWSGPDLELAVTSWPVPTPEGWPAVVAELLGEPVQASPAEDPAEVADPPLTAPWHPPVPLRPVHVREAFDEGARFEIDGGLVRVEVVDAGPLRLPTGSLVVADPDPWLADVAPFVETAPPGEYPVRLSVVRFADDPDHTRVAAAAVVLSDADPVVFDHAWRPGEQELLLGDGEFFGVGVDGGRVALVDASAGAAFAELVEGAYGEMTGWAHELAADGANLVSVESGWGDGSYPVWVGRDEQGRLTCFVVDFLLLAHARPAS</sequence>
<organism evidence="1 2">
    <name type="scientific">Actinophytocola xanthii</name>
    <dbReference type="NCBI Taxonomy" id="1912961"/>
    <lineage>
        <taxon>Bacteria</taxon>
        <taxon>Bacillati</taxon>
        <taxon>Actinomycetota</taxon>
        <taxon>Actinomycetes</taxon>
        <taxon>Pseudonocardiales</taxon>
        <taxon>Pseudonocardiaceae</taxon>
    </lineage>
</organism>
<comment type="caution">
    <text evidence="1">The sequence shown here is derived from an EMBL/GenBank/DDBJ whole genome shotgun (WGS) entry which is preliminary data.</text>
</comment>
<accession>A0A1Q8CRY9</accession>
<dbReference type="InterPro" id="IPR025335">
    <property type="entry name" value="DUF4241"/>
</dbReference>
<keyword evidence="2" id="KW-1185">Reference proteome</keyword>
<name>A0A1Q8CRY9_9PSEU</name>
<gene>
    <name evidence="1" type="ORF">BU204_13255</name>
</gene>
<proteinExistence type="predicted"/>
<evidence type="ECO:0000313" key="1">
    <source>
        <dbReference type="EMBL" id="OLF17129.1"/>
    </source>
</evidence>